<comment type="similarity">
    <text evidence="1">Belongs to the amino acid-polyamine-organocation (APC) superfamily. Cationic amino acid transporter (CAT) (TC 2.A.3.3) family.</text>
</comment>
<dbReference type="Proteomes" id="UP001603857">
    <property type="component" value="Unassembled WGS sequence"/>
</dbReference>
<protein>
    <submittedName>
        <fullName evidence="2">Uncharacterized protein</fullName>
    </submittedName>
</protein>
<proteinExistence type="inferred from homology"/>
<accession>A0ABD1NI19</accession>
<reference evidence="2 3" key="1">
    <citation type="submission" date="2024-08" db="EMBL/GenBank/DDBJ databases">
        <title>Insights into the chromosomal genome structure of Flemingia macrophylla.</title>
        <authorList>
            <person name="Ding Y."/>
            <person name="Zhao Y."/>
            <person name="Bi W."/>
            <person name="Wu M."/>
            <person name="Zhao G."/>
            <person name="Gong Y."/>
            <person name="Li W."/>
            <person name="Zhang P."/>
        </authorList>
    </citation>
    <scope>NUCLEOTIDE SEQUENCE [LARGE SCALE GENOMIC DNA]</scope>
    <source>
        <strain evidence="2">DYQJB</strain>
        <tissue evidence="2">Leaf</tissue>
    </source>
</reference>
<sequence length="195" mass="21701">MLPQLVGPHLVRFWCSDWSRNLNLYSLVKKLTTMLDQLFSYVASGFSAMLSVFYYTEFAVEVPLAGCSFSYMRVELGDFVAFTADANILLECVIRSATVAKSWTSYFIRFDSIATLVEETKNPSRNIPIDTYSGATFSISCISECVNEVGKLCGSFWNIEGDDRSASGGRVFTGTLYYSHCMLAHDPTRVCSCAP</sequence>
<organism evidence="2 3">
    <name type="scientific">Flemingia macrophylla</name>
    <dbReference type="NCBI Taxonomy" id="520843"/>
    <lineage>
        <taxon>Eukaryota</taxon>
        <taxon>Viridiplantae</taxon>
        <taxon>Streptophyta</taxon>
        <taxon>Embryophyta</taxon>
        <taxon>Tracheophyta</taxon>
        <taxon>Spermatophyta</taxon>
        <taxon>Magnoliopsida</taxon>
        <taxon>eudicotyledons</taxon>
        <taxon>Gunneridae</taxon>
        <taxon>Pentapetalae</taxon>
        <taxon>rosids</taxon>
        <taxon>fabids</taxon>
        <taxon>Fabales</taxon>
        <taxon>Fabaceae</taxon>
        <taxon>Papilionoideae</taxon>
        <taxon>50 kb inversion clade</taxon>
        <taxon>NPAAA clade</taxon>
        <taxon>indigoferoid/millettioid clade</taxon>
        <taxon>Phaseoleae</taxon>
        <taxon>Flemingia</taxon>
    </lineage>
</organism>
<gene>
    <name evidence="2" type="ORF">Fmac_001566</name>
</gene>
<evidence type="ECO:0000313" key="3">
    <source>
        <dbReference type="Proteomes" id="UP001603857"/>
    </source>
</evidence>
<evidence type="ECO:0000256" key="1">
    <source>
        <dbReference type="ARBA" id="ARBA00008572"/>
    </source>
</evidence>
<comment type="caution">
    <text evidence="2">The sequence shown here is derived from an EMBL/GenBank/DDBJ whole genome shotgun (WGS) entry which is preliminary data.</text>
</comment>
<dbReference type="Gene3D" id="1.20.1740.10">
    <property type="entry name" value="Amino acid/polyamine transporter I"/>
    <property type="match status" value="1"/>
</dbReference>
<dbReference type="AlphaFoldDB" id="A0ABD1NI19"/>
<keyword evidence="3" id="KW-1185">Reference proteome</keyword>
<dbReference type="PANTHER" id="PTHR43243:SF22">
    <property type="entry name" value="CATIONIC AMINO ACID TRANSPORTER 5"/>
    <property type="match status" value="1"/>
</dbReference>
<name>A0ABD1NI19_9FABA</name>
<dbReference type="PANTHER" id="PTHR43243">
    <property type="entry name" value="INNER MEMBRANE TRANSPORTER YGJI-RELATED"/>
    <property type="match status" value="1"/>
</dbReference>
<evidence type="ECO:0000313" key="2">
    <source>
        <dbReference type="EMBL" id="KAL2347566.1"/>
    </source>
</evidence>
<dbReference type="EMBL" id="JBGMDY010000001">
    <property type="protein sequence ID" value="KAL2347566.1"/>
    <property type="molecule type" value="Genomic_DNA"/>
</dbReference>